<dbReference type="EMBL" id="CBIN010000185">
    <property type="protein sequence ID" value="CDE23013.1"/>
    <property type="molecule type" value="Genomic_DNA"/>
</dbReference>
<comment type="caution">
    <text evidence="1">The sequence shown here is derived from an EMBL/GenBank/DDBJ whole genome shotgun (WGS) entry which is preliminary data.</text>
</comment>
<evidence type="ECO:0000313" key="1">
    <source>
        <dbReference type="EMBL" id="CDE23013.1"/>
    </source>
</evidence>
<accession>R7G8A8</accession>
<sequence>MDLIFSIDPGNVYSAYSILDIEQGLKPIRFGKVMNEEMLKVIEEEIAQIKYFPIEMVASYGMPVGATVFETCVWIGRFIQAVTERSKVNPIFVYRKDEKMALCHSMKAKDGNIRQALIDRFGVVGTKKNPGWFYGVSKDVWSAIAVGVTFYDMNLTTRYLL</sequence>
<dbReference type="Proteomes" id="UP000018093">
    <property type="component" value="Unassembled WGS sequence"/>
</dbReference>
<reference evidence="1" key="1">
    <citation type="submission" date="2012-11" db="EMBL/GenBank/DDBJ databases">
        <title>Dependencies among metagenomic species, viruses, plasmids and units of genetic variation.</title>
        <authorList>
            <person name="Nielsen H.B."/>
            <person name="Almeida M."/>
            <person name="Juncker A.S."/>
            <person name="Rasmussen S."/>
            <person name="Li J."/>
            <person name="Sunagawa S."/>
            <person name="Plichta D."/>
            <person name="Gautier L."/>
            <person name="Le Chatelier E."/>
            <person name="Peletier E."/>
            <person name="Bonde I."/>
            <person name="Nielsen T."/>
            <person name="Manichanh C."/>
            <person name="Arumugam M."/>
            <person name="Batto J."/>
            <person name="Santos M.B.Q.D."/>
            <person name="Blom N."/>
            <person name="Borruel N."/>
            <person name="Burgdorf K.S."/>
            <person name="Boumezbeur F."/>
            <person name="Casellas F."/>
            <person name="Dore J."/>
            <person name="Guarner F."/>
            <person name="Hansen T."/>
            <person name="Hildebrand F."/>
            <person name="Kaas R.S."/>
            <person name="Kennedy S."/>
            <person name="Kristiansen K."/>
            <person name="Kultima J.R."/>
            <person name="Leonard P."/>
            <person name="Levenez F."/>
            <person name="Lund O."/>
            <person name="Moumen B."/>
            <person name="Le Paslier D."/>
            <person name="Pons N."/>
            <person name="Pedersen O."/>
            <person name="Prifti E."/>
            <person name="Qin J."/>
            <person name="Raes J."/>
            <person name="Tap J."/>
            <person name="Tims S."/>
            <person name="Ussery D.W."/>
            <person name="Yamada T."/>
            <person name="MetaHit consortium"/>
            <person name="Renault P."/>
            <person name="Sicheritz-Ponten T."/>
            <person name="Bork P."/>
            <person name="Wang J."/>
            <person name="Brunak S."/>
            <person name="Ehrlich S.D."/>
        </authorList>
    </citation>
    <scope>NUCLEOTIDE SEQUENCE [LARGE SCALE GENOMIC DNA]</scope>
</reference>
<evidence type="ECO:0000313" key="2">
    <source>
        <dbReference type="Proteomes" id="UP000018093"/>
    </source>
</evidence>
<organism evidence="1 2">
    <name type="scientific">Amedibacillus dolichus CAG:375</name>
    <dbReference type="NCBI Taxonomy" id="1263076"/>
    <lineage>
        <taxon>Bacteria</taxon>
        <taxon>Bacillati</taxon>
        <taxon>Bacillota</taxon>
        <taxon>Erysipelotrichia</taxon>
        <taxon>Erysipelotrichales</taxon>
        <taxon>Erysipelotrichaceae</taxon>
        <taxon>Amedibacillus</taxon>
    </lineage>
</organism>
<dbReference type="RefSeq" id="WP_022420735.1">
    <property type="nucleotide sequence ID" value="NZ_FR898595.1"/>
</dbReference>
<gene>
    <name evidence="1" type="ORF">BN631_01483</name>
</gene>
<dbReference type="AlphaFoldDB" id="R7G8A8"/>
<proteinExistence type="predicted"/>
<protein>
    <submittedName>
        <fullName evidence="1">Uncharacterized protein</fullName>
    </submittedName>
</protein>
<name>R7G8A8_9FIRM</name>